<gene>
    <name evidence="2" type="ORF">R1sor_013203</name>
</gene>
<protein>
    <submittedName>
        <fullName evidence="2">Uncharacterized protein</fullName>
    </submittedName>
</protein>
<accession>A0ABD3H8P4</accession>
<feature type="compositionally biased region" description="Polar residues" evidence="1">
    <location>
        <begin position="154"/>
        <end position="169"/>
    </location>
</feature>
<dbReference type="Proteomes" id="UP001633002">
    <property type="component" value="Unassembled WGS sequence"/>
</dbReference>
<proteinExistence type="predicted"/>
<organism evidence="2 3">
    <name type="scientific">Riccia sorocarpa</name>
    <dbReference type="NCBI Taxonomy" id="122646"/>
    <lineage>
        <taxon>Eukaryota</taxon>
        <taxon>Viridiplantae</taxon>
        <taxon>Streptophyta</taxon>
        <taxon>Embryophyta</taxon>
        <taxon>Marchantiophyta</taxon>
        <taxon>Marchantiopsida</taxon>
        <taxon>Marchantiidae</taxon>
        <taxon>Marchantiales</taxon>
        <taxon>Ricciaceae</taxon>
        <taxon>Riccia</taxon>
    </lineage>
</organism>
<evidence type="ECO:0000313" key="3">
    <source>
        <dbReference type="Proteomes" id="UP001633002"/>
    </source>
</evidence>
<feature type="region of interest" description="Disordered" evidence="1">
    <location>
        <begin position="154"/>
        <end position="228"/>
    </location>
</feature>
<evidence type="ECO:0000313" key="2">
    <source>
        <dbReference type="EMBL" id="KAL3686894.1"/>
    </source>
</evidence>
<keyword evidence="3" id="KW-1185">Reference proteome</keyword>
<evidence type="ECO:0000256" key="1">
    <source>
        <dbReference type="SAM" id="MobiDB-lite"/>
    </source>
</evidence>
<feature type="compositionally biased region" description="Basic residues" evidence="1">
    <location>
        <begin position="11"/>
        <end position="22"/>
    </location>
</feature>
<reference evidence="2 3" key="1">
    <citation type="submission" date="2024-09" db="EMBL/GenBank/DDBJ databases">
        <title>Chromosome-scale assembly of Riccia sorocarpa.</title>
        <authorList>
            <person name="Paukszto L."/>
        </authorList>
    </citation>
    <scope>NUCLEOTIDE SEQUENCE [LARGE SCALE GENOMIC DNA]</scope>
    <source>
        <strain evidence="2">LP-2024</strain>
        <tissue evidence="2">Aerial parts of the thallus</tissue>
    </source>
</reference>
<sequence>MPPKTQGAGARRPRSHPPRVPRARSLVVTPTPAPRDPRPPRPPRPPSTRIVSGPSVPRVEPRPSTPRVDPGPSTPHVDLGPSIGSPHVDPGPSTPPVDHLARLPADLRVRVERVIDSLQARVGRGDVITLRRTDLESVIGLVANVLLDRALIASSQPESSSRGPRSTSDVIGHGRRRRPSRSPDRERARRRRGRSREPRDRREGQARIDIDLSNIGTAKSDSRKVVTG</sequence>
<comment type="caution">
    <text evidence="2">The sequence shown here is derived from an EMBL/GenBank/DDBJ whole genome shotgun (WGS) entry which is preliminary data.</text>
</comment>
<feature type="region of interest" description="Disordered" evidence="1">
    <location>
        <begin position="1"/>
        <end position="99"/>
    </location>
</feature>
<feature type="compositionally biased region" description="Basic and acidic residues" evidence="1">
    <location>
        <begin position="195"/>
        <end position="210"/>
    </location>
</feature>
<dbReference type="AlphaFoldDB" id="A0ABD3H8P4"/>
<dbReference type="EMBL" id="JBJQOH010000004">
    <property type="protein sequence ID" value="KAL3686894.1"/>
    <property type="molecule type" value="Genomic_DNA"/>
</dbReference>
<name>A0ABD3H8P4_9MARC</name>